<keyword evidence="1" id="KW-0472">Membrane</keyword>
<feature type="transmembrane region" description="Helical" evidence="1">
    <location>
        <begin position="251"/>
        <end position="274"/>
    </location>
</feature>
<keyword evidence="1" id="KW-0812">Transmembrane</keyword>
<name>A0ABQ1FQE2_9GAMM</name>
<evidence type="ECO:0000256" key="1">
    <source>
        <dbReference type="SAM" id="Phobius"/>
    </source>
</evidence>
<dbReference type="EMBL" id="BMJA01000001">
    <property type="protein sequence ID" value="GGA25436.1"/>
    <property type="molecule type" value="Genomic_DNA"/>
</dbReference>
<feature type="transmembrane region" description="Helical" evidence="1">
    <location>
        <begin position="286"/>
        <end position="309"/>
    </location>
</feature>
<dbReference type="CDD" id="cd04179">
    <property type="entry name" value="DPM_DPG-synthase_like"/>
    <property type="match status" value="1"/>
</dbReference>
<protein>
    <recommendedName>
        <fullName evidence="2">Glycosyltransferase 2-like domain-containing protein</fullName>
    </recommendedName>
</protein>
<evidence type="ECO:0000259" key="2">
    <source>
        <dbReference type="Pfam" id="PF00535"/>
    </source>
</evidence>
<accession>A0ABQ1FQE2</accession>
<dbReference type="PANTHER" id="PTHR48090:SF7">
    <property type="entry name" value="RFBJ PROTEIN"/>
    <property type="match status" value="1"/>
</dbReference>
<evidence type="ECO:0000313" key="3">
    <source>
        <dbReference type="EMBL" id="GGA25436.1"/>
    </source>
</evidence>
<feature type="domain" description="Glycosyltransferase 2-like" evidence="2">
    <location>
        <begin position="15"/>
        <end position="179"/>
    </location>
</feature>
<dbReference type="InterPro" id="IPR050256">
    <property type="entry name" value="Glycosyltransferase_2"/>
</dbReference>
<organism evidence="3 4">
    <name type="scientific">Dyella nitratireducens</name>
    <dbReference type="NCBI Taxonomy" id="1849580"/>
    <lineage>
        <taxon>Bacteria</taxon>
        <taxon>Pseudomonadati</taxon>
        <taxon>Pseudomonadota</taxon>
        <taxon>Gammaproteobacteria</taxon>
        <taxon>Lysobacterales</taxon>
        <taxon>Rhodanobacteraceae</taxon>
        <taxon>Dyella</taxon>
    </lineage>
</organism>
<dbReference type="InterPro" id="IPR001173">
    <property type="entry name" value="Glyco_trans_2-like"/>
</dbReference>
<keyword evidence="1" id="KW-1133">Transmembrane helix</keyword>
<dbReference type="Proteomes" id="UP000620046">
    <property type="component" value="Unassembled WGS sequence"/>
</dbReference>
<dbReference type="RefSeq" id="WP_188793384.1">
    <property type="nucleotide sequence ID" value="NZ_BMJA01000001.1"/>
</dbReference>
<dbReference type="InterPro" id="IPR029044">
    <property type="entry name" value="Nucleotide-diphossugar_trans"/>
</dbReference>
<gene>
    <name evidence="3" type="ORF">GCM10010981_12490</name>
</gene>
<keyword evidence="4" id="KW-1185">Reference proteome</keyword>
<comment type="caution">
    <text evidence="3">The sequence shown here is derived from an EMBL/GenBank/DDBJ whole genome shotgun (WGS) entry which is preliminary data.</text>
</comment>
<dbReference type="Gene3D" id="3.90.550.10">
    <property type="entry name" value="Spore Coat Polysaccharide Biosynthesis Protein SpsA, Chain A"/>
    <property type="match status" value="1"/>
</dbReference>
<proteinExistence type="predicted"/>
<dbReference type="Pfam" id="PF00535">
    <property type="entry name" value="Glycos_transf_2"/>
    <property type="match status" value="1"/>
</dbReference>
<evidence type="ECO:0000313" key="4">
    <source>
        <dbReference type="Proteomes" id="UP000620046"/>
    </source>
</evidence>
<dbReference type="SUPFAM" id="SSF53448">
    <property type="entry name" value="Nucleotide-diphospho-sugar transferases"/>
    <property type="match status" value="1"/>
</dbReference>
<dbReference type="PANTHER" id="PTHR48090">
    <property type="entry name" value="UNDECAPRENYL-PHOSPHATE 4-DEOXY-4-FORMAMIDO-L-ARABINOSE TRANSFERASE-RELATED"/>
    <property type="match status" value="1"/>
</dbReference>
<sequence length="331" mass="36758">MDISSGGDMESRIAVVIPCYRVGKLVLDLIPRIGREVGWIFVVDDACPVNTGDLVLAECTDSRVHVIKHALNQGVGGATVTGYKAAASTAAVAVVKLDGDGQMDPALIERLARPILMGRADYVKGNRFHRIRDVSAMPWVRLFGNAGLSFLTKLSSGYWQLFDPTNGFTAIHRDVLQELELDNIAKRYFFESDMLYNLNQVRAVVAEMPMWAVYGDEPSSLNPAKVMLPFLRGNLRNFGRRLLYSYFIRNFSLASIELLLSVPLIFFAICYGAWHWLEGHINGLPNAAGVVMAAALPLIIGVQLLLSWLNYDVANQPTQPIHPLIKEREKE</sequence>
<reference evidence="4" key="1">
    <citation type="journal article" date="2019" name="Int. J. Syst. Evol. Microbiol.">
        <title>The Global Catalogue of Microorganisms (GCM) 10K type strain sequencing project: providing services to taxonomists for standard genome sequencing and annotation.</title>
        <authorList>
            <consortium name="The Broad Institute Genomics Platform"/>
            <consortium name="The Broad Institute Genome Sequencing Center for Infectious Disease"/>
            <person name="Wu L."/>
            <person name="Ma J."/>
        </authorList>
    </citation>
    <scope>NUCLEOTIDE SEQUENCE [LARGE SCALE GENOMIC DNA]</scope>
    <source>
        <strain evidence="4">CGMCC 1.15439</strain>
    </source>
</reference>